<keyword evidence="2" id="KW-0235">DNA replication</keyword>
<reference evidence="7 8" key="1">
    <citation type="submission" date="2024-09" db="EMBL/GenBank/DDBJ databases">
        <authorList>
            <person name="Sun Q."/>
            <person name="Mori K."/>
        </authorList>
    </citation>
    <scope>NUCLEOTIDE SEQUENCE [LARGE SCALE GENOMIC DNA]</scope>
    <source>
        <strain evidence="7 8">CCM 7957</strain>
    </source>
</reference>
<dbReference type="PANTHER" id="PTHR47810">
    <property type="entry name" value="DNA LIGASE"/>
    <property type="match status" value="1"/>
</dbReference>
<dbReference type="Gene3D" id="2.20.140.10">
    <property type="entry name" value="WGR domain"/>
    <property type="match status" value="1"/>
</dbReference>
<evidence type="ECO:0000313" key="8">
    <source>
        <dbReference type="Proteomes" id="UP001589783"/>
    </source>
</evidence>
<dbReference type="Proteomes" id="UP001589783">
    <property type="component" value="Unassembled WGS sequence"/>
</dbReference>
<dbReference type="InterPro" id="IPR050326">
    <property type="entry name" value="NAD_dep_DNA_ligaseB"/>
</dbReference>
<feature type="domain" description="WGR" evidence="6">
    <location>
        <begin position="12"/>
        <end position="77"/>
    </location>
</feature>
<evidence type="ECO:0000313" key="7">
    <source>
        <dbReference type="EMBL" id="MFC0314873.1"/>
    </source>
</evidence>
<evidence type="ECO:0000256" key="3">
    <source>
        <dbReference type="ARBA" id="ARBA00022763"/>
    </source>
</evidence>
<evidence type="ECO:0000259" key="5">
    <source>
        <dbReference type="Pfam" id="PF01068"/>
    </source>
</evidence>
<sequence>MTATIHIREASLVDPRAGSDKFYRVFVIGNRWVAQYGRNGSLGTFTKLVDAADHEIAGKAADAKLASKVKKGYQLTRSGTVTVPAFGDDLTVLDQAADALPDSDSSTPTQPGTVAAVTELDAPARDDQTAAVRAALSAAGATFTATIPTDVNPPLPVRPMLASVQPEPMVSEALTSGDWLAQYKYDGDRVAVEVTGGQIRVLNRQGQAKTRNVGQSHLAAFTALRSGRWVFDGEIVGRTLVLFDLAAATDGHSTWVREHTPFTSRYQALTVIAQALGIPAAGAAASTAPVVLAPLAQTETTKADFLHTAHSEQREGLILRHRNGAYEAGRRSTTLVKHKFLKDADCFVLAVHPVKESVDLAVHDGQGQPVQVGSASTIGKGSRAGADGIHVGQVWSVTFLYVTDPAHPRMVQPRLIAARTDKHAAECDLSQFADAGTNKIV</sequence>
<keyword evidence="8" id="KW-1185">Reference proteome</keyword>
<protein>
    <submittedName>
        <fullName evidence="7">WGR domain-containing protein</fullName>
    </submittedName>
</protein>
<accession>A0ABV6H7L5</accession>
<evidence type="ECO:0000259" key="6">
    <source>
        <dbReference type="Pfam" id="PF05406"/>
    </source>
</evidence>
<dbReference type="CDD" id="cd07996">
    <property type="entry name" value="WGR_MMR_like"/>
    <property type="match status" value="1"/>
</dbReference>
<keyword evidence="1" id="KW-0436">Ligase</keyword>
<evidence type="ECO:0000256" key="4">
    <source>
        <dbReference type="ARBA" id="ARBA00023204"/>
    </source>
</evidence>
<comment type="caution">
    <text evidence="7">The sequence shown here is derived from an EMBL/GenBank/DDBJ whole genome shotgun (WGS) entry which is preliminary data.</text>
</comment>
<proteinExistence type="predicted"/>
<dbReference type="Pfam" id="PF05406">
    <property type="entry name" value="WGR"/>
    <property type="match status" value="1"/>
</dbReference>
<name>A0ABV6H7L5_9ACTN</name>
<organism evidence="7 8">
    <name type="scientific">Gordonia phosphorivorans</name>
    <dbReference type="NCBI Taxonomy" id="1056982"/>
    <lineage>
        <taxon>Bacteria</taxon>
        <taxon>Bacillati</taxon>
        <taxon>Actinomycetota</taxon>
        <taxon>Actinomycetes</taxon>
        <taxon>Mycobacteriales</taxon>
        <taxon>Gordoniaceae</taxon>
        <taxon>Gordonia</taxon>
    </lineage>
</organism>
<dbReference type="InterPro" id="IPR016059">
    <property type="entry name" value="DNA_ligase_ATP-dep_CS"/>
</dbReference>
<keyword evidence="4" id="KW-0234">DNA repair</keyword>
<evidence type="ECO:0000256" key="1">
    <source>
        <dbReference type="ARBA" id="ARBA00022598"/>
    </source>
</evidence>
<dbReference type="InterPro" id="IPR049809">
    <property type="entry name" value="YehF/YfeS-like_WGR"/>
</dbReference>
<gene>
    <name evidence="7" type="ORF">ACFFJD_08420</name>
</gene>
<dbReference type="InterPro" id="IPR012310">
    <property type="entry name" value="DNA_ligase_ATP-dep_cent"/>
</dbReference>
<evidence type="ECO:0000256" key="2">
    <source>
        <dbReference type="ARBA" id="ARBA00022705"/>
    </source>
</evidence>
<dbReference type="PROSITE" id="PS00697">
    <property type="entry name" value="DNA_LIGASE_A1"/>
    <property type="match status" value="1"/>
</dbReference>
<dbReference type="InterPro" id="IPR008893">
    <property type="entry name" value="WGR_domain"/>
</dbReference>
<dbReference type="Pfam" id="PF01068">
    <property type="entry name" value="DNA_ligase_A_M"/>
    <property type="match status" value="1"/>
</dbReference>
<dbReference type="Gene3D" id="3.30.470.30">
    <property type="entry name" value="DNA ligase/mRNA capping enzyme"/>
    <property type="match status" value="2"/>
</dbReference>
<dbReference type="PANTHER" id="PTHR47810:SF1">
    <property type="entry name" value="DNA LIGASE B"/>
    <property type="match status" value="1"/>
</dbReference>
<dbReference type="EMBL" id="JBHLWV010000018">
    <property type="protein sequence ID" value="MFC0314873.1"/>
    <property type="molecule type" value="Genomic_DNA"/>
</dbReference>
<dbReference type="RefSeq" id="WP_382363062.1">
    <property type="nucleotide sequence ID" value="NZ_JBHLWV010000018.1"/>
</dbReference>
<keyword evidence="3" id="KW-0227">DNA damage</keyword>
<feature type="domain" description="ATP-dependent DNA ligase family profile" evidence="5">
    <location>
        <begin position="159"/>
        <end position="236"/>
    </location>
</feature>
<dbReference type="SUPFAM" id="SSF56091">
    <property type="entry name" value="DNA ligase/mRNA capping enzyme, catalytic domain"/>
    <property type="match status" value="1"/>
</dbReference>